<dbReference type="InterPro" id="IPR047109">
    <property type="entry name" value="CAD-like"/>
</dbReference>
<dbReference type="InterPro" id="IPR013149">
    <property type="entry name" value="ADH-like_C"/>
</dbReference>
<reference evidence="7 8" key="1">
    <citation type="submission" date="2012-10" db="EMBL/GenBank/DDBJ databases">
        <title>Genome sequencing of Tanticharoenia sakaeratensis NBRC 103193.</title>
        <authorList>
            <person name="Azuma Y."/>
            <person name="Hadano H."/>
            <person name="Hirakawa H."/>
            <person name="Matsushita K."/>
        </authorList>
    </citation>
    <scope>NUCLEOTIDE SEQUENCE [LARGE SCALE GENOMIC DNA]</scope>
    <source>
        <strain evidence="7 8">NBRC 103193</strain>
    </source>
</reference>
<accession>A0A0D6MHH8</accession>
<evidence type="ECO:0000256" key="2">
    <source>
        <dbReference type="ARBA" id="ARBA00022723"/>
    </source>
</evidence>
<dbReference type="InterPro" id="IPR020843">
    <property type="entry name" value="ER"/>
</dbReference>
<keyword evidence="2 5" id="KW-0479">Metal-binding</keyword>
<evidence type="ECO:0000256" key="1">
    <source>
        <dbReference type="ARBA" id="ARBA00001947"/>
    </source>
</evidence>
<dbReference type="Pfam" id="PF08240">
    <property type="entry name" value="ADH_N"/>
    <property type="match status" value="1"/>
</dbReference>
<dbReference type="SUPFAM" id="SSF50129">
    <property type="entry name" value="GroES-like"/>
    <property type="match status" value="1"/>
</dbReference>
<evidence type="ECO:0000256" key="4">
    <source>
        <dbReference type="ARBA" id="ARBA00023002"/>
    </source>
</evidence>
<comment type="caution">
    <text evidence="7">The sequence shown here is derived from an EMBL/GenBank/DDBJ whole genome shotgun (WGS) entry which is preliminary data.</text>
</comment>
<evidence type="ECO:0000259" key="6">
    <source>
        <dbReference type="SMART" id="SM00829"/>
    </source>
</evidence>
<sequence>MYFEEPAMFACTGYAATAADARLAPFSLDRRDPGPRDVRIDITHCGVCHSDIHTARSEWPGTLYPCVPGHEIVGRVAEVGAEVTKYKVGDQVGVGCMVDSCRECESCRAGLEQYCEPGARFTYNSPDIGGLSHTFGGYAQAVVVDQDFVLRIPEGLDLAAAAPLLCAGITTWSPLRHWGIGPGKRVGVVGLGGLGHMGVKLAVAMGAEVTLFTTSANKAEDGRRLGAHRVVISRDADAMKAEAGRFDFILDCVSAQHDINAYFALLRLDGALVQVGLPEKPIEVQMFSLVGKRRTFAGSLIGGIAETQEMLDFCGEHGITADIEMIAMDEINEAYERMIASDVKYRFVIDMATMPKAA</sequence>
<name>A0A0D6MHH8_9PROT</name>
<dbReference type="InterPro" id="IPR013154">
    <property type="entry name" value="ADH-like_N"/>
</dbReference>
<dbReference type="GO" id="GO:0008106">
    <property type="term" value="F:alcohol dehydrogenase (NADP+) activity"/>
    <property type="evidence" value="ECO:0007669"/>
    <property type="project" value="UniProtKB-ARBA"/>
</dbReference>
<dbReference type="PANTHER" id="PTHR42683">
    <property type="entry name" value="ALDEHYDE REDUCTASE"/>
    <property type="match status" value="1"/>
</dbReference>
<dbReference type="InterPro" id="IPR036291">
    <property type="entry name" value="NAD(P)-bd_dom_sf"/>
</dbReference>
<evidence type="ECO:0000256" key="3">
    <source>
        <dbReference type="ARBA" id="ARBA00022833"/>
    </source>
</evidence>
<dbReference type="CDD" id="cd05283">
    <property type="entry name" value="CAD1"/>
    <property type="match status" value="1"/>
</dbReference>
<dbReference type="PROSITE" id="PS00059">
    <property type="entry name" value="ADH_ZINC"/>
    <property type="match status" value="1"/>
</dbReference>
<dbReference type="Proteomes" id="UP000032679">
    <property type="component" value="Unassembled WGS sequence"/>
</dbReference>
<comment type="similarity">
    <text evidence="5">Belongs to the zinc-containing alcohol dehydrogenase family.</text>
</comment>
<dbReference type="Gene3D" id="3.90.180.10">
    <property type="entry name" value="Medium-chain alcohol dehydrogenases, catalytic domain"/>
    <property type="match status" value="1"/>
</dbReference>
<evidence type="ECO:0000313" key="8">
    <source>
        <dbReference type="Proteomes" id="UP000032679"/>
    </source>
</evidence>
<dbReference type="AlphaFoldDB" id="A0A0D6MHH8"/>
<gene>
    <name evidence="7" type="ORF">Tasa_003_088</name>
</gene>
<evidence type="ECO:0000313" key="7">
    <source>
        <dbReference type="EMBL" id="GAN52910.1"/>
    </source>
</evidence>
<dbReference type="SMART" id="SM00829">
    <property type="entry name" value="PKS_ER"/>
    <property type="match status" value="1"/>
</dbReference>
<dbReference type="PROSITE" id="PS00065">
    <property type="entry name" value="D_2_HYDROXYACID_DH_1"/>
    <property type="match status" value="1"/>
</dbReference>
<proteinExistence type="inferred from homology"/>
<keyword evidence="4" id="KW-0560">Oxidoreductase</keyword>
<feature type="domain" description="Enoyl reductase (ER)" evidence="6">
    <location>
        <begin position="16"/>
        <end position="349"/>
    </location>
</feature>
<protein>
    <submittedName>
        <fullName evidence="7">Alcohol dehydrogenase zinc-binding domain-containing protein</fullName>
    </submittedName>
</protein>
<dbReference type="InterPro" id="IPR002328">
    <property type="entry name" value="ADH_Zn_CS"/>
</dbReference>
<keyword evidence="8" id="KW-1185">Reference proteome</keyword>
<comment type="cofactor">
    <cofactor evidence="1 5">
        <name>Zn(2+)</name>
        <dbReference type="ChEBI" id="CHEBI:29105"/>
    </cofactor>
</comment>
<evidence type="ECO:0000256" key="5">
    <source>
        <dbReference type="RuleBase" id="RU361277"/>
    </source>
</evidence>
<dbReference type="STRING" id="1231623.Tasa_003_088"/>
<organism evidence="7 8">
    <name type="scientific">Tanticharoenia sakaeratensis NBRC 103193</name>
    <dbReference type="NCBI Taxonomy" id="1231623"/>
    <lineage>
        <taxon>Bacteria</taxon>
        <taxon>Pseudomonadati</taxon>
        <taxon>Pseudomonadota</taxon>
        <taxon>Alphaproteobacteria</taxon>
        <taxon>Acetobacterales</taxon>
        <taxon>Acetobacteraceae</taxon>
        <taxon>Tanticharoenia</taxon>
    </lineage>
</organism>
<keyword evidence="3 5" id="KW-0862">Zinc</keyword>
<dbReference type="FunFam" id="3.40.50.720:FF:000022">
    <property type="entry name" value="Cinnamyl alcohol dehydrogenase"/>
    <property type="match status" value="1"/>
</dbReference>
<dbReference type="InterPro" id="IPR011032">
    <property type="entry name" value="GroES-like_sf"/>
</dbReference>
<dbReference type="Gene3D" id="3.40.50.720">
    <property type="entry name" value="NAD(P)-binding Rossmann-like Domain"/>
    <property type="match status" value="1"/>
</dbReference>
<dbReference type="Pfam" id="PF00107">
    <property type="entry name" value="ADH_zinc_N"/>
    <property type="match status" value="1"/>
</dbReference>
<dbReference type="EMBL" id="BALE01000003">
    <property type="protein sequence ID" value="GAN52910.1"/>
    <property type="molecule type" value="Genomic_DNA"/>
</dbReference>
<dbReference type="GO" id="GO:0008270">
    <property type="term" value="F:zinc ion binding"/>
    <property type="evidence" value="ECO:0007669"/>
    <property type="project" value="InterPro"/>
</dbReference>
<dbReference type="InterPro" id="IPR029752">
    <property type="entry name" value="D-isomer_DH_CS1"/>
</dbReference>
<dbReference type="SUPFAM" id="SSF51735">
    <property type="entry name" value="NAD(P)-binding Rossmann-fold domains"/>
    <property type="match status" value="1"/>
</dbReference>